<dbReference type="EMBL" id="CP048996">
    <property type="protein sequence ID" value="QID82448.1"/>
    <property type="molecule type" value="Genomic_DNA"/>
</dbReference>
<evidence type="ECO:0000256" key="1">
    <source>
        <dbReference type="SAM" id="MobiDB-lite"/>
    </source>
</evidence>
<gene>
    <name evidence="2" type="primary">INP53_2</name>
    <name evidence="2" type="ORF">GRS66_004871</name>
</gene>
<protein>
    <submittedName>
        <fullName evidence="2">Inositol polyphosphate 5-phosphatase</fullName>
    </submittedName>
</protein>
<keyword evidence="3" id="KW-1185">Reference proteome</keyword>
<sequence length="71" mass="7781">MSSKVDLYNSASESTHSAQDARQQTPTAFAASRDVNGQPEALLGDENPIEPEEKAKLNHMTLDSWQPLTPK</sequence>
<dbReference type="AlphaFoldDB" id="A0A6C1DZE5"/>
<accession>A0A6C1DZE5</accession>
<evidence type="ECO:0000313" key="3">
    <source>
        <dbReference type="Proteomes" id="UP000501346"/>
    </source>
</evidence>
<reference evidence="2 3" key="1">
    <citation type="journal article" date="2019" name="BMC Genomics">
        <title>Chromosome level assembly and comparative genome analysis confirm lager-brewing yeasts originated from a single hybridization.</title>
        <authorList>
            <person name="Salazar A.N."/>
            <person name="Gorter de Vries A.R."/>
            <person name="van den Broek M."/>
            <person name="Brouwers N."/>
            <person name="de la Torre Cortes P."/>
            <person name="Kuijpers N.G.A."/>
            <person name="Daran J.G."/>
            <person name="Abeel T."/>
        </authorList>
    </citation>
    <scope>NUCLEOTIDE SEQUENCE [LARGE SCALE GENOMIC DNA]</scope>
    <source>
        <strain evidence="2 3">CBS 1483</strain>
    </source>
</reference>
<feature type="compositionally biased region" description="Polar residues" evidence="1">
    <location>
        <begin position="61"/>
        <end position="71"/>
    </location>
</feature>
<evidence type="ECO:0000313" key="2">
    <source>
        <dbReference type="EMBL" id="QID82448.1"/>
    </source>
</evidence>
<feature type="region of interest" description="Disordered" evidence="1">
    <location>
        <begin position="1"/>
        <end position="71"/>
    </location>
</feature>
<proteinExistence type="predicted"/>
<organism evidence="2 3">
    <name type="scientific">Saccharomyces pastorianus</name>
    <name type="common">Lager yeast</name>
    <name type="synonym">Saccharomyces cerevisiae x Saccharomyces eubayanus</name>
    <dbReference type="NCBI Taxonomy" id="27292"/>
    <lineage>
        <taxon>Eukaryota</taxon>
        <taxon>Fungi</taxon>
        <taxon>Dikarya</taxon>
        <taxon>Ascomycota</taxon>
        <taxon>Saccharomycotina</taxon>
        <taxon>Saccharomycetes</taxon>
        <taxon>Saccharomycetales</taxon>
        <taxon>Saccharomycetaceae</taxon>
        <taxon>Saccharomyces</taxon>
    </lineage>
</organism>
<dbReference type="Proteomes" id="UP000501346">
    <property type="component" value="Chromosome ScXV-ScXI"/>
</dbReference>
<name>A0A6C1DZE5_SACPS</name>
<feature type="compositionally biased region" description="Polar residues" evidence="1">
    <location>
        <begin position="1"/>
        <end position="27"/>
    </location>
</feature>